<dbReference type="InterPro" id="IPR044992">
    <property type="entry name" value="ChyE-like"/>
</dbReference>
<dbReference type="CDD" id="cd01741">
    <property type="entry name" value="GATase1_1"/>
    <property type="match status" value="1"/>
</dbReference>
<feature type="domain" description="Glutamine amidotransferase" evidence="1">
    <location>
        <begin position="47"/>
        <end position="198"/>
    </location>
</feature>
<evidence type="ECO:0000313" key="3">
    <source>
        <dbReference type="Proteomes" id="UP000279959"/>
    </source>
</evidence>
<dbReference type="RefSeq" id="WP_066700833.1">
    <property type="nucleotide sequence ID" value="NZ_AP018664.1"/>
</dbReference>
<dbReference type="InterPro" id="IPR029062">
    <property type="entry name" value="Class_I_gatase-like"/>
</dbReference>
<accession>A0A494W8R0</accession>
<dbReference type="AlphaFoldDB" id="A0A494W8R0"/>
<name>A0A494W8R0_9SPHN</name>
<evidence type="ECO:0000259" key="1">
    <source>
        <dbReference type="Pfam" id="PF00117"/>
    </source>
</evidence>
<sequence>MSGPADKKLLIVKTGTLRERAAELVDRFGDQEAIFLAATGHDAAMTEVVEVYTGAPIPLPPSSYAGVIVTGAGAMVTDREPWMEQTASWLREAVAQEVPTLGVCFGHQLLSHALGGEVGVNPRGMEAGTVDVAFNDDAADDRLFADLPEHAGFGAHHYQTVLKRPDGAQVLASNDVDAHQALRFGPVAWGVQFHPEFDRSFTQALVDVAAEGIVKAGVDVDAIRAGIEDMPHGPELLRRFIAIVEDRA</sequence>
<keyword evidence="3" id="KW-1185">Reference proteome</keyword>
<protein>
    <submittedName>
        <fullName evidence="2">GMP synthase</fullName>
    </submittedName>
</protein>
<dbReference type="EMBL" id="AP018664">
    <property type="protein sequence ID" value="BBD96772.1"/>
    <property type="molecule type" value="Genomic_DNA"/>
</dbReference>
<proteinExistence type="predicted"/>
<evidence type="ECO:0000313" key="2">
    <source>
        <dbReference type="EMBL" id="BBD96772.1"/>
    </source>
</evidence>
<reference evidence="2 3" key="1">
    <citation type="submission" date="2018-05" db="EMBL/GenBank/DDBJ databases">
        <title>Complete Genome Sequence of the Nonylphenol-Degrading Bacterium Sphingobium amiense DSM 16289T.</title>
        <authorList>
            <person name="Ootsuka M."/>
            <person name="Nishizawa T."/>
            <person name="Ohta H."/>
        </authorList>
    </citation>
    <scope>NUCLEOTIDE SEQUENCE [LARGE SCALE GENOMIC DNA]</scope>
    <source>
        <strain evidence="2 3">DSM 16289</strain>
    </source>
</reference>
<organism evidence="2 3">
    <name type="scientific">Sphingobium amiense</name>
    <dbReference type="NCBI Taxonomy" id="135719"/>
    <lineage>
        <taxon>Bacteria</taxon>
        <taxon>Pseudomonadati</taxon>
        <taxon>Pseudomonadota</taxon>
        <taxon>Alphaproteobacteria</taxon>
        <taxon>Sphingomonadales</taxon>
        <taxon>Sphingomonadaceae</taxon>
        <taxon>Sphingobium</taxon>
    </lineage>
</organism>
<dbReference type="SUPFAM" id="SSF52317">
    <property type="entry name" value="Class I glutamine amidotransferase-like"/>
    <property type="match status" value="1"/>
</dbReference>
<dbReference type="Pfam" id="PF00117">
    <property type="entry name" value="GATase"/>
    <property type="match status" value="1"/>
</dbReference>
<dbReference type="Proteomes" id="UP000279959">
    <property type="component" value="Chromosome"/>
</dbReference>
<dbReference type="PANTHER" id="PTHR42695:SF5">
    <property type="entry name" value="GLUTAMINE AMIDOTRANSFERASE YLR126C-RELATED"/>
    <property type="match status" value="1"/>
</dbReference>
<dbReference type="Gene3D" id="3.40.50.880">
    <property type="match status" value="1"/>
</dbReference>
<dbReference type="InterPro" id="IPR017926">
    <property type="entry name" value="GATASE"/>
</dbReference>
<dbReference type="NCBIfam" id="NF006562">
    <property type="entry name" value="PRK09065.1"/>
    <property type="match status" value="1"/>
</dbReference>
<gene>
    <name evidence="2" type="ORF">SAMIE_1002730</name>
</gene>
<dbReference type="GO" id="GO:0005829">
    <property type="term" value="C:cytosol"/>
    <property type="evidence" value="ECO:0007669"/>
    <property type="project" value="TreeGrafter"/>
</dbReference>
<dbReference type="PANTHER" id="PTHR42695">
    <property type="entry name" value="GLUTAMINE AMIDOTRANSFERASE YLR126C-RELATED"/>
    <property type="match status" value="1"/>
</dbReference>
<dbReference type="PROSITE" id="PS51273">
    <property type="entry name" value="GATASE_TYPE_1"/>
    <property type="match status" value="1"/>
</dbReference>
<dbReference type="KEGG" id="sami:SAMIE_1002730"/>